<evidence type="ECO:0000256" key="2">
    <source>
        <dbReference type="SAM" id="MobiDB-lite"/>
    </source>
</evidence>
<feature type="compositionally biased region" description="Low complexity" evidence="2">
    <location>
        <begin position="25"/>
        <end position="49"/>
    </location>
</feature>
<name>A0A9X2KV55_9GAMM</name>
<comment type="caution">
    <text evidence="4">The sequence shown here is derived from an EMBL/GenBank/DDBJ whole genome shotgun (WGS) entry which is preliminary data.</text>
</comment>
<organism evidence="4 5">
    <name type="scientific">Gilvimarinus xylanilyticus</name>
    <dbReference type="NCBI Taxonomy" id="2944139"/>
    <lineage>
        <taxon>Bacteria</taxon>
        <taxon>Pseudomonadati</taxon>
        <taxon>Pseudomonadota</taxon>
        <taxon>Gammaproteobacteria</taxon>
        <taxon>Cellvibrionales</taxon>
        <taxon>Cellvibrionaceae</taxon>
        <taxon>Gilvimarinus</taxon>
    </lineage>
</organism>
<dbReference type="GO" id="GO:0005975">
    <property type="term" value="P:carbohydrate metabolic process"/>
    <property type="evidence" value="ECO:0007669"/>
    <property type="project" value="InterPro"/>
</dbReference>
<dbReference type="Gene3D" id="1.50.10.10">
    <property type="match status" value="1"/>
</dbReference>
<dbReference type="PROSITE" id="PS51257">
    <property type="entry name" value="PROKAR_LIPOPROTEIN"/>
    <property type="match status" value="1"/>
</dbReference>
<dbReference type="RefSeq" id="WP_253969140.1">
    <property type="nucleotide sequence ID" value="NZ_JAMFTH010000007.1"/>
</dbReference>
<feature type="region of interest" description="Disordered" evidence="2">
    <location>
        <begin position="22"/>
        <end position="49"/>
    </location>
</feature>
<dbReference type="Proteomes" id="UP001139319">
    <property type="component" value="Unassembled WGS sequence"/>
</dbReference>
<dbReference type="InterPro" id="IPR008928">
    <property type="entry name" value="6-hairpin_glycosidase_sf"/>
</dbReference>
<accession>A0A9X2KV55</accession>
<evidence type="ECO:0000313" key="5">
    <source>
        <dbReference type="Proteomes" id="UP001139319"/>
    </source>
</evidence>
<protein>
    <submittedName>
        <fullName evidence="4">Glycoside hydrolase family 88 protein</fullName>
    </submittedName>
</protein>
<dbReference type="Pfam" id="PF07470">
    <property type="entry name" value="Glyco_hydro_88"/>
    <property type="match status" value="1"/>
</dbReference>
<dbReference type="Pfam" id="PF16153">
    <property type="entry name" value="DUF4861"/>
    <property type="match status" value="1"/>
</dbReference>
<feature type="chain" id="PRO_5040966376" evidence="3">
    <location>
        <begin position="21"/>
        <end position="835"/>
    </location>
</feature>
<dbReference type="PANTHER" id="PTHR33886">
    <property type="entry name" value="UNSATURATED RHAMNOGALACTURONAN HYDROLASE (EUROFUNG)"/>
    <property type="match status" value="1"/>
</dbReference>
<dbReference type="SUPFAM" id="SSF48208">
    <property type="entry name" value="Six-hairpin glycosidases"/>
    <property type="match status" value="1"/>
</dbReference>
<sequence length="835" mass="93390">MPKQASLAALVALSSLALTACQESETPTPEAAPAAKPQSSAASAAAEPKTVAQITLTNPSDFARSDEPYFISYDELGISGSSATTLGFVVDGEPLASQAIDRDGDGDNDSLFTLIDIDAGASIALNVQEGAAKNAATQRAQAEISRKTGGEWQEDPEKPGKQIYVGGEFENVDALTPPEQHDDHSYFIRYEGPGIESDLVGYRIYLDRRNGFDIFGKKTHDMVLQNVGQDGFDSYHEPADWGMDILKVGSSLGAGGYGYWDGEKVVRVNDVKGWDAKILDNGNLYSSFSIDYKNWKVADTETDLNAKLSMHGGSRLVHTRLDLTQPLDNFAIGLVKHPGTELIQGDVDITGKAYTYVASWGKQTLNDDHLGMALLFRKSEREEQTQDEHNYVSVMKSAAEDMDYYFLAAWEGETEGVNSKAEFVEYLEREAEKLTLPLREQVTTAHSEAEKSYPVSGEQALEWSKRLADSELERKTMGYHFGGWDVHRERNPKFEYDIVGLLPLAYDELNQEAPAEKYAQVMPKVTGSFINDKGEIGRYKLSNYNIDSIAPGRNLLRLYEETGKEKYKIAATTLREQLESHPKTSEGAFWHKQKYTSQVWLDGVYMGMPFLAHYSQLFEDGASIHEVVKEFELTHKYLRDSETGLYYHAWDEEKQQDWADKETGLSGYFWGRGMGWLAMAVVDVMDYIPAEDTESRQVLLNMITEMAADLKKYQDPETGTWWQIMNMPEATGNYRESSASSMFTYFYAKAIRNGYIGDEYKDTAQKAYDGLISEFITVHADGMVSLTNICYVAGLGFGRDGSYDYYMSEPVYENDPKGTGPFILAGIEIYRMKNQ</sequence>
<keyword evidence="3" id="KW-0732">Signal</keyword>
<dbReference type="PANTHER" id="PTHR33886:SF8">
    <property type="entry name" value="UNSATURATED RHAMNOGALACTURONAN HYDROLASE (EUROFUNG)"/>
    <property type="match status" value="1"/>
</dbReference>
<proteinExistence type="predicted"/>
<reference evidence="4" key="2">
    <citation type="submission" date="2023-01" db="EMBL/GenBank/DDBJ databases">
        <title>Gilvimarinus xylanilyticus HB14 isolated from Caulerpa lentillifera aquaculture base in Hainan, China.</title>
        <authorList>
            <person name="Zhang Y.-J."/>
        </authorList>
    </citation>
    <scope>NUCLEOTIDE SEQUENCE</scope>
    <source>
        <strain evidence="4">HB14</strain>
    </source>
</reference>
<keyword evidence="1 4" id="KW-0378">Hydrolase</keyword>
<gene>
    <name evidence="4" type="ORF">M6D89_16200</name>
</gene>
<dbReference type="InterPro" id="IPR052043">
    <property type="entry name" value="PolySaccharide_Degr_Enz"/>
</dbReference>
<evidence type="ECO:0000313" key="4">
    <source>
        <dbReference type="EMBL" id="MCP8900852.1"/>
    </source>
</evidence>
<evidence type="ECO:0000256" key="3">
    <source>
        <dbReference type="SAM" id="SignalP"/>
    </source>
</evidence>
<dbReference type="EMBL" id="JAMFTH010000007">
    <property type="protein sequence ID" value="MCP8900852.1"/>
    <property type="molecule type" value="Genomic_DNA"/>
</dbReference>
<reference evidence="4" key="1">
    <citation type="submission" date="2022-05" db="EMBL/GenBank/DDBJ databases">
        <authorList>
            <person name="Sun H.-N."/>
        </authorList>
    </citation>
    <scope>NUCLEOTIDE SEQUENCE</scope>
    <source>
        <strain evidence="4">HB14</strain>
    </source>
</reference>
<dbReference type="InterPro" id="IPR012341">
    <property type="entry name" value="6hp_glycosidase-like_sf"/>
</dbReference>
<dbReference type="GO" id="GO:0016787">
    <property type="term" value="F:hydrolase activity"/>
    <property type="evidence" value="ECO:0007669"/>
    <property type="project" value="UniProtKB-KW"/>
</dbReference>
<feature type="signal peptide" evidence="3">
    <location>
        <begin position="1"/>
        <end position="20"/>
    </location>
</feature>
<dbReference type="InterPro" id="IPR032342">
    <property type="entry name" value="DUF4861"/>
</dbReference>
<keyword evidence="5" id="KW-1185">Reference proteome</keyword>
<dbReference type="InterPro" id="IPR010905">
    <property type="entry name" value="Glyco_hydro_88"/>
</dbReference>
<dbReference type="AlphaFoldDB" id="A0A9X2KV55"/>
<evidence type="ECO:0000256" key="1">
    <source>
        <dbReference type="ARBA" id="ARBA00022801"/>
    </source>
</evidence>